<organism evidence="2 3">
    <name type="scientific">Deinococcus puniceus</name>
    <dbReference type="NCBI Taxonomy" id="1182568"/>
    <lineage>
        <taxon>Bacteria</taxon>
        <taxon>Thermotogati</taxon>
        <taxon>Deinococcota</taxon>
        <taxon>Deinococci</taxon>
        <taxon>Deinococcales</taxon>
        <taxon>Deinococcaceae</taxon>
        <taxon>Deinococcus</taxon>
    </lineage>
</organism>
<dbReference type="OrthoDB" id="9780932at2"/>
<name>A0A172T7Z5_9DEIO</name>
<reference evidence="2 3" key="1">
    <citation type="submission" date="2015-01" db="EMBL/GenBank/DDBJ databases">
        <title>Deinococcus puniceus/DY1/ whole genome sequencing.</title>
        <authorList>
            <person name="Kim M.K."/>
            <person name="Srinivasan S."/>
            <person name="Lee J.-J."/>
        </authorList>
    </citation>
    <scope>NUCLEOTIDE SEQUENCE [LARGE SCALE GENOMIC DNA]</scope>
    <source>
        <strain evidence="2 3">DY1</strain>
    </source>
</reference>
<dbReference type="EMBL" id="CP011387">
    <property type="protein sequence ID" value="ANE43148.1"/>
    <property type="molecule type" value="Genomic_DNA"/>
</dbReference>
<dbReference type="PATRIC" id="fig|1182568.3.peg.938"/>
<sequence length="264" mass="27611">MTRLRSQRPRLSPRARVWLAILLAGFLGYLLAVGIGVVNRPPLVVGQDAAVQGAQARATLQSTPGTFLDIQPVNGQYDTLLVFYSGGLVRPQAYEWLGTALAGRGVRTVIPAFPLDLAVTGIGRADALIKQFGGGKRVILAGHSLGGAMAAQYARDNRTQLAGLILMGAYPAGNVSLRDLPGAPLPVLSLLAEHDGVADAADVRDGLSRLPTSARLTVIKGANHAFFGRYGPQKGDGLPTVTRAEAEAQIVAEMGEFVAGIGVE</sequence>
<gene>
    <name evidence="2" type="ORF">SU48_04505</name>
</gene>
<dbReference type="KEGG" id="dpu:SU48_04505"/>
<evidence type="ECO:0000313" key="2">
    <source>
        <dbReference type="EMBL" id="ANE43148.1"/>
    </source>
</evidence>
<dbReference type="Pfam" id="PF12695">
    <property type="entry name" value="Abhydrolase_5"/>
    <property type="match status" value="1"/>
</dbReference>
<keyword evidence="3" id="KW-1185">Reference proteome</keyword>
<evidence type="ECO:0000259" key="1">
    <source>
        <dbReference type="Pfam" id="PF12695"/>
    </source>
</evidence>
<accession>A0A172T7Z5</accession>
<proteinExistence type="predicted"/>
<dbReference type="InterPro" id="IPR029059">
    <property type="entry name" value="AB_hydrolase_5"/>
</dbReference>
<dbReference type="AlphaFoldDB" id="A0A172T7Z5"/>
<dbReference type="STRING" id="1182568.SU48_04505"/>
<dbReference type="Proteomes" id="UP000077363">
    <property type="component" value="Chromosome"/>
</dbReference>
<dbReference type="SUPFAM" id="SSF53474">
    <property type="entry name" value="alpha/beta-Hydrolases"/>
    <property type="match status" value="1"/>
</dbReference>
<dbReference type="RefSeq" id="WP_064014206.1">
    <property type="nucleotide sequence ID" value="NZ_CP011387.1"/>
</dbReference>
<evidence type="ECO:0000313" key="3">
    <source>
        <dbReference type="Proteomes" id="UP000077363"/>
    </source>
</evidence>
<keyword evidence="2" id="KW-0378">Hydrolase</keyword>
<dbReference type="InterPro" id="IPR029058">
    <property type="entry name" value="AB_hydrolase_fold"/>
</dbReference>
<feature type="domain" description="Alpha/beta hydrolase fold-5" evidence="1">
    <location>
        <begin position="81"/>
        <end position="244"/>
    </location>
</feature>
<dbReference type="Gene3D" id="3.40.50.1820">
    <property type="entry name" value="alpha/beta hydrolase"/>
    <property type="match status" value="1"/>
</dbReference>
<protein>
    <submittedName>
        <fullName evidence="2">Alpha/beta hydrolase</fullName>
    </submittedName>
</protein>
<dbReference type="GO" id="GO:0016787">
    <property type="term" value="F:hydrolase activity"/>
    <property type="evidence" value="ECO:0007669"/>
    <property type="project" value="UniProtKB-KW"/>
</dbReference>